<organism evidence="2 3">
    <name type="scientific">Bdellovibrio bacteriovorus</name>
    <dbReference type="NCBI Taxonomy" id="959"/>
    <lineage>
        <taxon>Bacteria</taxon>
        <taxon>Pseudomonadati</taxon>
        <taxon>Bdellovibrionota</taxon>
        <taxon>Bdellovibrionia</taxon>
        <taxon>Bdellovibrionales</taxon>
        <taxon>Pseudobdellovibrionaceae</taxon>
        <taxon>Bdellovibrio</taxon>
    </lineage>
</organism>
<evidence type="ECO:0008006" key="4">
    <source>
        <dbReference type="Google" id="ProtNLM"/>
    </source>
</evidence>
<gene>
    <name evidence="2" type="ORF">AZI85_07395</name>
</gene>
<accession>A0A150WGB6</accession>
<proteinExistence type="predicted"/>
<reference evidence="2 3" key="1">
    <citation type="submission" date="2016-03" db="EMBL/GenBank/DDBJ databases">
        <authorList>
            <person name="Ploux O."/>
        </authorList>
    </citation>
    <scope>NUCLEOTIDE SEQUENCE [LARGE SCALE GENOMIC DNA]</scope>
    <source>
        <strain evidence="2 3">BER2</strain>
    </source>
</reference>
<dbReference type="RefSeq" id="WP_063244136.1">
    <property type="nucleotide sequence ID" value="NZ_LUKF01000016.1"/>
</dbReference>
<feature type="signal peptide" evidence="1">
    <location>
        <begin position="1"/>
        <end position="20"/>
    </location>
</feature>
<evidence type="ECO:0000313" key="2">
    <source>
        <dbReference type="EMBL" id="KYG62020.1"/>
    </source>
</evidence>
<dbReference type="AlphaFoldDB" id="A0A150WGB6"/>
<evidence type="ECO:0000313" key="3">
    <source>
        <dbReference type="Proteomes" id="UP000075391"/>
    </source>
</evidence>
<dbReference type="OrthoDB" id="5295587at2"/>
<protein>
    <recommendedName>
        <fullName evidence="4">Outer membrane protein beta-barrel domain-containing protein</fullName>
    </recommendedName>
</protein>
<feature type="chain" id="PRO_5007572783" description="Outer membrane protein beta-barrel domain-containing protein" evidence="1">
    <location>
        <begin position="21"/>
        <end position="165"/>
    </location>
</feature>
<evidence type="ECO:0000256" key="1">
    <source>
        <dbReference type="SAM" id="SignalP"/>
    </source>
</evidence>
<dbReference type="Proteomes" id="UP000075391">
    <property type="component" value="Unassembled WGS sequence"/>
</dbReference>
<sequence>MKNSILLSVVCFFVSISSFAQSRFTYDLSGSSGTRDGETYSEIHLGLNYYATNWLNWRNSLFTQFGTEIKTVYGLDSAALFNYDLYTQNRAFGVEFFAGPGLRVATEKSNAVFGKAGITFGLGGLRIGGGVQAFHYLEDRTDKNDFVLGKDEVQYFITLSGGGSF</sequence>
<name>A0A150WGB6_BDEBC</name>
<dbReference type="EMBL" id="LUKF01000016">
    <property type="protein sequence ID" value="KYG62020.1"/>
    <property type="molecule type" value="Genomic_DNA"/>
</dbReference>
<comment type="caution">
    <text evidence="2">The sequence shown here is derived from an EMBL/GenBank/DDBJ whole genome shotgun (WGS) entry which is preliminary data.</text>
</comment>
<keyword evidence="1" id="KW-0732">Signal</keyword>